<dbReference type="CDD" id="cd08603">
    <property type="entry name" value="GDPD_SHV3_repeat_1"/>
    <property type="match status" value="1"/>
</dbReference>
<dbReference type="InterPro" id="IPR030395">
    <property type="entry name" value="GP_PDE_dom"/>
</dbReference>
<feature type="chain" id="PRO_5044262305" description="glycerophosphodiester phosphodiesterase" evidence="9">
    <location>
        <begin position="24"/>
        <end position="796"/>
    </location>
</feature>
<dbReference type="AlphaFoldDB" id="A0AB40BYS0"/>
<evidence type="ECO:0000256" key="4">
    <source>
        <dbReference type="ARBA" id="ARBA00022798"/>
    </source>
</evidence>
<dbReference type="SUPFAM" id="SSF51695">
    <property type="entry name" value="PLC-like phosphodiesterases"/>
    <property type="match status" value="2"/>
</dbReference>
<evidence type="ECO:0000256" key="8">
    <source>
        <dbReference type="SAM" id="MobiDB-lite"/>
    </source>
</evidence>
<keyword evidence="5" id="KW-0378">Hydrolase</keyword>
<reference evidence="12" key="1">
    <citation type="submission" date="2025-08" db="UniProtKB">
        <authorList>
            <consortium name="RefSeq"/>
        </authorList>
    </citation>
    <scope>IDENTIFICATION</scope>
</reference>
<evidence type="ECO:0000256" key="6">
    <source>
        <dbReference type="ARBA" id="ARBA00023180"/>
    </source>
</evidence>
<feature type="signal peptide" evidence="9">
    <location>
        <begin position="1"/>
        <end position="23"/>
    </location>
</feature>
<keyword evidence="3 9" id="KW-0732">Signal</keyword>
<dbReference type="RefSeq" id="XP_039131358.1">
    <property type="nucleotide sequence ID" value="XM_039275424.1"/>
</dbReference>
<comment type="catalytic activity">
    <reaction evidence="7">
        <text>a sn-glycero-3-phosphodiester + H2O = an alcohol + sn-glycerol 3-phosphate + H(+)</text>
        <dbReference type="Rhea" id="RHEA:12969"/>
        <dbReference type="ChEBI" id="CHEBI:15377"/>
        <dbReference type="ChEBI" id="CHEBI:15378"/>
        <dbReference type="ChEBI" id="CHEBI:30879"/>
        <dbReference type="ChEBI" id="CHEBI:57597"/>
        <dbReference type="ChEBI" id="CHEBI:83408"/>
        <dbReference type="EC" id="3.1.4.46"/>
    </reaction>
</comment>
<gene>
    <name evidence="12" type="primary">LOC120267746</name>
</gene>
<feature type="domain" description="GP-PDE" evidence="10">
    <location>
        <begin position="39"/>
        <end position="381"/>
    </location>
</feature>
<organism evidence="11 12">
    <name type="scientific">Dioscorea cayennensis subsp. rotundata</name>
    <name type="common">White Guinea yam</name>
    <name type="synonym">Dioscorea rotundata</name>
    <dbReference type="NCBI Taxonomy" id="55577"/>
    <lineage>
        <taxon>Eukaryota</taxon>
        <taxon>Viridiplantae</taxon>
        <taxon>Streptophyta</taxon>
        <taxon>Embryophyta</taxon>
        <taxon>Tracheophyta</taxon>
        <taxon>Spermatophyta</taxon>
        <taxon>Magnoliopsida</taxon>
        <taxon>Liliopsida</taxon>
        <taxon>Dioscoreales</taxon>
        <taxon>Dioscoreaceae</taxon>
        <taxon>Dioscorea</taxon>
    </lineage>
</organism>
<evidence type="ECO:0000256" key="3">
    <source>
        <dbReference type="ARBA" id="ARBA00022729"/>
    </source>
</evidence>
<evidence type="ECO:0000256" key="1">
    <source>
        <dbReference type="ARBA" id="ARBA00007277"/>
    </source>
</evidence>
<accession>A0AB40BYS0</accession>
<evidence type="ECO:0000256" key="5">
    <source>
        <dbReference type="ARBA" id="ARBA00022801"/>
    </source>
</evidence>
<dbReference type="GO" id="GO:0006629">
    <property type="term" value="P:lipid metabolic process"/>
    <property type="evidence" value="ECO:0007669"/>
    <property type="project" value="InterPro"/>
</dbReference>
<dbReference type="EC" id="3.1.4.46" evidence="2"/>
<dbReference type="Proteomes" id="UP001515500">
    <property type="component" value="Chromosome 8"/>
</dbReference>
<dbReference type="GO" id="GO:0008889">
    <property type="term" value="F:glycerophosphodiester phosphodiesterase activity"/>
    <property type="evidence" value="ECO:0007669"/>
    <property type="project" value="UniProtKB-EC"/>
</dbReference>
<feature type="region of interest" description="Disordered" evidence="8">
    <location>
        <begin position="752"/>
        <end position="774"/>
    </location>
</feature>
<dbReference type="PROSITE" id="PS51704">
    <property type="entry name" value="GP_PDE"/>
    <property type="match status" value="2"/>
</dbReference>
<evidence type="ECO:0000256" key="7">
    <source>
        <dbReference type="ARBA" id="ARBA00047512"/>
    </source>
</evidence>
<dbReference type="GO" id="GO:0006071">
    <property type="term" value="P:glycerol metabolic process"/>
    <property type="evidence" value="ECO:0007669"/>
    <property type="project" value="UniProtKB-KW"/>
</dbReference>
<evidence type="ECO:0000256" key="9">
    <source>
        <dbReference type="SAM" id="SignalP"/>
    </source>
</evidence>
<evidence type="ECO:0000256" key="2">
    <source>
        <dbReference type="ARBA" id="ARBA00012247"/>
    </source>
</evidence>
<keyword evidence="6" id="KW-0325">Glycoprotein</keyword>
<comment type="similarity">
    <text evidence="1">Belongs to the glycerophosphoryl diester phosphodiesterase family.</text>
</comment>
<dbReference type="Gene3D" id="3.20.20.190">
    <property type="entry name" value="Phosphatidylinositol (PI) phosphodiesterase"/>
    <property type="match status" value="2"/>
</dbReference>
<dbReference type="FunFam" id="3.20.20.190:FF:000011">
    <property type="entry name" value="Glycerophosphodiester phosphodiesterase GDPDL3"/>
    <property type="match status" value="1"/>
</dbReference>
<dbReference type="GeneID" id="120267746"/>
<protein>
    <recommendedName>
        <fullName evidence="2">glycerophosphodiester phosphodiesterase</fullName>
        <ecNumber evidence="2">3.1.4.46</ecNumber>
    </recommendedName>
</protein>
<keyword evidence="11" id="KW-1185">Reference proteome</keyword>
<name>A0AB40BYS0_DIOCR</name>
<evidence type="ECO:0000313" key="11">
    <source>
        <dbReference type="Proteomes" id="UP001515500"/>
    </source>
</evidence>
<dbReference type="Pfam" id="PF03009">
    <property type="entry name" value="GDPD"/>
    <property type="match status" value="1"/>
</dbReference>
<sequence length="796" mass="88440">MLGMSSFFSFLIAFLLFLSLVTAQLAKPSSWQTLSGSAPLVVAKGGFSGIFPDSSSAAYELAMMSSKTDTILWCDVRLTKDGFGICLPDIKLDNCTNIAYVFPNGKNKYIINGVLTKGWFSVDYALKDLANVGCKFFNLSYKPKFSVSYFENADYSKFKFLLMNYDLYIDNTLLMQAVVQAIYSRTEKFDLAYGIFGVEDVVALKPPGLWLNIQHDAFYSQHLLNMTRYILSVSKNVTVNYVSSPEVDFLRNLVREFRGTKTKLVFRFLEYDDTEPTMNQKYSSLLKNLTFIKTFASGILVPKEYIWNATNEPYLLPHTSVVTDAHKVGLEVFASGFHNDAIIPFNYTYDPLAEYLNYVDNGDFSVDGVLTDHPITSSEAIDCYSHMDKNNNSDLGKPTIISYNGASSDYPDCTDLAYNQAVLDGADFIDCPVQMTKDGVPICMSSIDLIQVTTVTTSAFRARISTLPELQAATGIFVFNFTWEEIHNLKPVISSPEINYGMVRNPRFKYSGQFMKLLDFLAFAKDKALSGVTIKINNAAFLVEKLGFDVVNEVINALNSTGYNNLSTQQVMIQSNSSSVLMKFKQQTKYNLSYVVHESISNADNSSIADIANFAHSVAIDKKSIFLENYNYIIDQTQVVKRLKSAGLAVYVYVLQNEFVTHFWDFFMDPYVEINSYVNISGVDGIITDSPRTTKTYRRNTCAKSGGFPNYMEALGVGTLWTLIPPVVLPPAVAPFPVLDAADVLESPLPSVKGAKTGPSTSPSPPTAPAPSSSNVHLNSVALISLSVIMMKLTLW</sequence>
<evidence type="ECO:0000259" key="10">
    <source>
        <dbReference type="PROSITE" id="PS51704"/>
    </source>
</evidence>
<dbReference type="PANTHER" id="PTHR43620:SF7">
    <property type="entry name" value="GLYCEROPHOSPHODIESTER PHOSPHODIESTERASE GDPD5-RELATED"/>
    <property type="match status" value="1"/>
</dbReference>
<dbReference type="InterPro" id="IPR017946">
    <property type="entry name" value="PLC-like_Pdiesterase_TIM-brl"/>
</dbReference>
<feature type="domain" description="GP-PDE" evidence="10">
    <location>
        <begin position="398"/>
        <end position="698"/>
    </location>
</feature>
<dbReference type="PANTHER" id="PTHR43620">
    <property type="entry name" value="GLYCEROPHOSPHORYL DIESTER PHOSPHODIESTERASE"/>
    <property type="match status" value="1"/>
</dbReference>
<proteinExistence type="inferred from homology"/>
<evidence type="ECO:0000313" key="12">
    <source>
        <dbReference type="RefSeq" id="XP_039131358.1"/>
    </source>
</evidence>
<keyword evidence="4" id="KW-0319">Glycerol metabolism</keyword>